<dbReference type="SUPFAM" id="SSF53448">
    <property type="entry name" value="Nucleotide-diphospho-sugar transferases"/>
    <property type="match status" value="1"/>
</dbReference>
<evidence type="ECO:0000313" key="3">
    <source>
        <dbReference type="Proteomes" id="UP000033740"/>
    </source>
</evidence>
<dbReference type="InterPro" id="IPR029044">
    <property type="entry name" value="Nucleotide-diphossugar_trans"/>
</dbReference>
<dbReference type="Gene3D" id="3.90.550.10">
    <property type="entry name" value="Spore Coat Polysaccharide Biosynthesis Protein SpsA, Chain A"/>
    <property type="match status" value="1"/>
</dbReference>
<dbReference type="GO" id="GO:0008781">
    <property type="term" value="F:N-acylneuraminate cytidylyltransferase activity"/>
    <property type="evidence" value="ECO:0007669"/>
    <property type="project" value="TreeGrafter"/>
</dbReference>
<name>A0A0F0LP78_9MICO</name>
<dbReference type="PATRIC" id="fig|582680.6.peg.1014"/>
<comment type="caution">
    <text evidence="2">The sequence shown here is derived from an EMBL/GenBank/DDBJ whole genome shotgun (WGS) entry which is preliminary data.</text>
</comment>
<dbReference type="STRING" id="582680.RS86_00985"/>
<keyword evidence="2" id="KW-0808">Transferase</keyword>
<dbReference type="EMBL" id="JYIX01000028">
    <property type="protein sequence ID" value="KJL34499.1"/>
    <property type="molecule type" value="Genomic_DNA"/>
</dbReference>
<keyword evidence="3" id="KW-1185">Reference proteome</keyword>
<accession>A0A0F0LP78</accession>
<reference evidence="2 3" key="1">
    <citation type="submission" date="2015-02" db="EMBL/GenBank/DDBJ databases">
        <title>Draft genome sequences of ten Microbacterium spp. with emphasis on heavy metal contaminated environments.</title>
        <authorList>
            <person name="Corretto E."/>
        </authorList>
    </citation>
    <scope>NUCLEOTIDE SEQUENCE [LARGE SCALE GENOMIC DNA]</scope>
    <source>
        <strain evidence="2 3">ARN176</strain>
    </source>
</reference>
<evidence type="ECO:0000313" key="2">
    <source>
        <dbReference type="EMBL" id="KJL34499.1"/>
    </source>
</evidence>
<dbReference type="RefSeq" id="WP_082076574.1">
    <property type="nucleotide sequence ID" value="NZ_JYIX01000028.1"/>
</dbReference>
<dbReference type="PANTHER" id="PTHR21485">
    <property type="entry name" value="HAD SUPERFAMILY MEMBERS CMAS AND KDSC"/>
    <property type="match status" value="1"/>
</dbReference>
<feature type="region of interest" description="Disordered" evidence="1">
    <location>
        <begin position="227"/>
        <end position="265"/>
    </location>
</feature>
<dbReference type="AlphaFoldDB" id="A0A0F0LP78"/>
<dbReference type="PANTHER" id="PTHR21485:SF3">
    <property type="entry name" value="N-ACYLNEURAMINATE CYTIDYLYLTRANSFERASE"/>
    <property type="match status" value="1"/>
</dbReference>
<sequence>MSILCVIPVRGGSKGVPGKNARVVAGKPLVVWSIEQALAASLDVLVSTDDPELAAIARAAGADVPFLRPAELAQDTTPTEPVILHAIRHRTAEGRRPDAVMLLQATSPVRLPGTLARAVREFTQTGVDSLVGVVPQTPFFWHPAADGGSATAEYDPAARPLRQELRADDYFYKETGSLYLSRTELYEREDNRIGGRVGLFVMDEAEGVDIDTLVDLRIAEQVLGDLGAAAGGSGETPGSARDGRRDVVSHAGSGVSRGAQTGERS</sequence>
<protein>
    <submittedName>
        <fullName evidence="2">CMP-N,N'-diacetyllegionaminic acid synthase</fullName>
        <ecNumber evidence="2">2.7.7.82</ecNumber>
    </submittedName>
</protein>
<dbReference type="InterPro" id="IPR003329">
    <property type="entry name" value="Cytidylyl_trans"/>
</dbReference>
<dbReference type="Pfam" id="PF02348">
    <property type="entry name" value="CTP_transf_3"/>
    <property type="match status" value="1"/>
</dbReference>
<dbReference type="InterPro" id="IPR050793">
    <property type="entry name" value="CMP-NeuNAc_synthase"/>
</dbReference>
<keyword evidence="2" id="KW-0548">Nucleotidyltransferase</keyword>
<dbReference type="CDD" id="cd02513">
    <property type="entry name" value="CMP-NeuAc_Synthase"/>
    <property type="match status" value="1"/>
</dbReference>
<organism evidence="2 3">
    <name type="scientific">Microbacterium azadirachtae</name>
    <dbReference type="NCBI Taxonomy" id="582680"/>
    <lineage>
        <taxon>Bacteria</taxon>
        <taxon>Bacillati</taxon>
        <taxon>Actinomycetota</taxon>
        <taxon>Actinomycetes</taxon>
        <taxon>Micrococcales</taxon>
        <taxon>Microbacteriaceae</taxon>
        <taxon>Microbacterium</taxon>
    </lineage>
</organism>
<dbReference type="EC" id="2.7.7.82" evidence="2"/>
<evidence type="ECO:0000256" key="1">
    <source>
        <dbReference type="SAM" id="MobiDB-lite"/>
    </source>
</evidence>
<gene>
    <name evidence="2" type="primary">legF</name>
    <name evidence="2" type="ORF">RS86_00985</name>
</gene>
<dbReference type="Proteomes" id="UP000033740">
    <property type="component" value="Unassembled WGS sequence"/>
</dbReference>
<proteinExistence type="predicted"/>